<dbReference type="InterPro" id="IPR003538">
    <property type="entry name" value="TonB"/>
</dbReference>
<dbReference type="Gene3D" id="3.30.1150.10">
    <property type="match status" value="1"/>
</dbReference>
<name>A0AAP8SMP5_9GAMM</name>
<dbReference type="KEGG" id="hja:BST95_05920"/>
<keyword evidence="2" id="KW-0812">Transmembrane</keyword>
<keyword evidence="9" id="KW-1185">Reference proteome</keyword>
<evidence type="ECO:0000313" key="9">
    <source>
        <dbReference type="Proteomes" id="UP000235162"/>
    </source>
</evidence>
<comment type="function">
    <text evidence="5">Interacts with outer membrane receptor proteins that carry out high-affinity binding and energy dependent uptake into the periplasmic space of specific substrates. It could act to transduce energy from the cytoplasmic membrane to specific energy-requiring processes in the outer membrane, resulting in the release into the periplasm of ligands bound by these outer membrane proteins.</text>
</comment>
<keyword evidence="3" id="KW-1133">Transmembrane helix</keyword>
<dbReference type="GO" id="GO:0015891">
    <property type="term" value="P:siderophore transport"/>
    <property type="evidence" value="ECO:0007669"/>
    <property type="project" value="InterPro"/>
</dbReference>
<keyword evidence="5" id="KW-0735">Signal-anchor</keyword>
<dbReference type="GO" id="GO:0015031">
    <property type="term" value="P:protein transport"/>
    <property type="evidence" value="ECO:0007669"/>
    <property type="project" value="UniProtKB-UniRule"/>
</dbReference>
<proteinExistence type="inferred from homology"/>
<dbReference type="GO" id="GO:0031992">
    <property type="term" value="F:energy transducer activity"/>
    <property type="evidence" value="ECO:0007669"/>
    <property type="project" value="InterPro"/>
</dbReference>
<keyword evidence="5" id="KW-1003">Cell membrane</keyword>
<dbReference type="PROSITE" id="PS52015">
    <property type="entry name" value="TONB_CTD"/>
    <property type="match status" value="1"/>
</dbReference>
<comment type="subcellular location">
    <subcellularLocation>
        <location evidence="5">Cell inner membrane</location>
        <topology evidence="5">Single-pass membrane protein</topology>
        <orientation evidence="5">Periplasmic side</orientation>
    </subcellularLocation>
    <subcellularLocation>
        <location evidence="1">Membrane</location>
        <topology evidence="1">Single-pass membrane protein</topology>
    </subcellularLocation>
</comment>
<evidence type="ECO:0000256" key="5">
    <source>
        <dbReference type="RuleBase" id="RU362123"/>
    </source>
</evidence>
<dbReference type="GO" id="GO:0030288">
    <property type="term" value="C:outer membrane-bounded periplasmic space"/>
    <property type="evidence" value="ECO:0007669"/>
    <property type="project" value="InterPro"/>
</dbReference>
<feature type="compositionally biased region" description="Low complexity" evidence="6">
    <location>
        <begin position="245"/>
        <end position="274"/>
    </location>
</feature>
<accession>A0AAP8SMP5</accession>
<sequence>MLNSMWAGFRNLAVFTILVSVVAQPQAQGRLDLAGLAVYTDTARDIYVAGLRTADGQPVPDLSALQGPIIMEYRITTRRISARGFSGTLLLQAELGSGERAPDAVVDALGELKRTMKGSLLMGDQFEIGLTERGNTVFNLDGTRLFDVDGAETFAFLIQGWLGSSASALLREPLSSRSLDDGIMTRFESLIPLNERVDTVAAWGNDAAEEPQQVAAAPEPAPTPESEPEPEVAAAPEPEPEPEVDAGAAAAAAAAAAATAAAATPEPVQVASAPEPEPQPEPLPELPPSSEPVVAQLEPEPELEPELEPAAPATDDRASALAEMDDREYQRQLNEYLAQVLGMVFREVRYPRRAVNRELEGKVEMLAEISLEGKLLGVEVLETSGHGLLDRAAIAAVEEGAPFPPLSAVAQEEFLSDDGENYVLMIPVNFRLQ</sequence>
<feature type="compositionally biased region" description="Pro residues" evidence="6">
    <location>
        <begin position="275"/>
        <end position="290"/>
    </location>
</feature>
<dbReference type="InterPro" id="IPR037682">
    <property type="entry name" value="TonB_C"/>
</dbReference>
<feature type="domain" description="TonB C-terminal" evidence="7">
    <location>
        <begin position="335"/>
        <end position="433"/>
    </location>
</feature>
<evidence type="ECO:0000256" key="6">
    <source>
        <dbReference type="SAM" id="MobiDB-lite"/>
    </source>
</evidence>
<keyword evidence="5" id="KW-0653">Protein transport</keyword>
<comment type="similarity">
    <text evidence="5">Belongs to the TonB family.</text>
</comment>
<dbReference type="Proteomes" id="UP000235162">
    <property type="component" value="Unassembled WGS sequence"/>
</dbReference>
<protein>
    <recommendedName>
        <fullName evidence="5">Protein TonB</fullName>
    </recommendedName>
</protein>
<evidence type="ECO:0000256" key="4">
    <source>
        <dbReference type="ARBA" id="ARBA00023136"/>
    </source>
</evidence>
<dbReference type="SUPFAM" id="SSF74653">
    <property type="entry name" value="TolA/TonB C-terminal domain"/>
    <property type="match status" value="1"/>
</dbReference>
<dbReference type="PRINTS" id="PR01374">
    <property type="entry name" value="TONBPROTEIN"/>
</dbReference>
<dbReference type="GO" id="GO:0005886">
    <property type="term" value="C:plasma membrane"/>
    <property type="evidence" value="ECO:0007669"/>
    <property type="project" value="UniProtKB-SubCell"/>
</dbReference>
<dbReference type="AlphaFoldDB" id="A0AAP8SMP5"/>
<organism evidence="8 9">
    <name type="scientific">Halioglobus japonicus</name>
    <dbReference type="NCBI Taxonomy" id="930805"/>
    <lineage>
        <taxon>Bacteria</taxon>
        <taxon>Pseudomonadati</taxon>
        <taxon>Pseudomonadota</taxon>
        <taxon>Gammaproteobacteria</taxon>
        <taxon>Cellvibrionales</taxon>
        <taxon>Halieaceae</taxon>
        <taxon>Halioglobus</taxon>
    </lineage>
</organism>
<comment type="caution">
    <text evidence="8">The sequence shown here is derived from an EMBL/GenBank/DDBJ whole genome shotgun (WGS) entry which is preliminary data.</text>
</comment>
<dbReference type="NCBIfam" id="TIGR01352">
    <property type="entry name" value="tonB_Cterm"/>
    <property type="match status" value="1"/>
</dbReference>
<dbReference type="EMBL" id="PKUR01000003">
    <property type="protein sequence ID" value="PLW85800.1"/>
    <property type="molecule type" value="Genomic_DNA"/>
</dbReference>
<dbReference type="RefSeq" id="WP_084198538.1">
    <property type="nucleotide sequence ID" value="NZ_BMYL01000003.1"/>
</dbReference>
<evidence type="ECO:0000259" key="7">
    <source>
        <dbReference type="PROSITE" id="PS52015"/>
    </source>
</evidence>
<dbReference type="Pfam" id="PF03544">
    <property type="entry name" value="TonB_C"/>
    <property type="match status" value="1"/>
</dbReference>
<feature type="region of interest" description="Disordered" evidence="6">
    <location>
        <begin position="210"/>
        <end position="318"/>
    </location>
</feature>
<dbReference type="InterPro" id="IPR006260">
    <property type="entry name" value="TonB/TolA_C"/>
</dbReference>
<keyword evidence="5" id="KW-0813">Transport</keyword>
<gene>
    <name evidence="8" type="ORF">C0029_14470</name>
</gene>
<evidence type="ECO:0000256" key="1">
    <source>
        <dbReference type="ARBA" id="ARBA00004167"/>
    </source>
</evidence>
<evidence type="ECO:0000256" key="2">
    <source>
        <dbReference type="ARBA" id="ARBA00022692"/>
    </source>
</evidence>
<keyword evidence="5" id="KW-0997">Cell inner membrane</keyword>
<keyword evidence="4" id="KW-0472">Membrane</keyword>
<reference evidence="8 9" key="1">
    <citation type="submission" date="2018-01" db="EMBL/GenBank/DDBJ databases">
        <title>The draft genome sequence of Halioglobus japonicus S1-36.</title>
        <authorList>
            <person name="Du Z.-J."/>
            <person name="Shi M.-J."/>
        </authorList>
    </citation>
    <scope>NUCLEOTIDE SEQUENCE [LARGE SCALE GENOMIC DNA]</scope>
    <source>
        <strain evidence="8 9">S1-36</strain>
    </source>
</reference>
<dbReference type="GO" id="GO:0055085">
    <property type="term" value="P:transmembrane transport"/>
    <property type="evidence" value="ECO:0007669"/>
    <property type="project" value="InterPro"/>
</dbReference>
<evidence type="ECO:0000313" key="8">
    <source>
        <dbReference type="EMBL" id="PLW85800.1"/>
    </source>
</evidence>
<evidence type="ECO:0000256" key="3">
    <source>
        <dbReference type="ARBA" id="ARBA00022989"/>
    </source>
</evidence>